<accession>A0A816MI04</accession>
<dbReference type="Proteomes" id="UP000663824">
    <property type="component" value="Unassembled WGS sequence"/>
</dbReference>
<dbReference type="EMBL" id="CAJNRE010002949">
    <property type="protein sequence ID" value="CAF1999100.1"/>
    <property type="molecule type" value="Genomic_DNA"/>
</dbReference>
<dbReference type="AlphaFoldDB" id="A0A816MI04"/>
<evidence type="ECO:0000313" key="3">
    <source>
        <dbReference type="Proteomes" id="UP000663824"/>
    </source>
</evidence>
<keyword evidence="1" id="KW-0732">Signal</keyword>
<name>A0A816MI04_9BILA</name>
<evidence type="ECO:0000256" key="1">
    <source>
        <dbReference type="SAM" id="SignalP"/>
    </source>
</evidence>
<proteinExistence type="predicted"/>
<feature type="signal peptide" evidence="1">
    <location>
        <begin position="1"/>
        <end position="22"/>
    </location>
</feature>
<protein>
    <submittedName>
        <fullName evidence="2">Uncharacterized protein</fullName>
    </submittedName>
</protein>
<comment type="caution">
    <text evidence="2">The sequence shown here is derived from an EMBL/GenBank/DDBJ whole genome shotgun (WGS) entry which is preliminary data.</text>
</comment>
<reference evidence="2" key="1">
    <citation type="submission" date="2021-02" db="EMBL/GenBank/DDBJ databases">
        <authorList>
            <person name="Nowell W R."/>
        </authorList>
    </citation>
    <scope>NUCLEOTIDE SEQUENCE</scope>
</reference>
<gene>
    <name evidence="2" type="ORF">MBJ925_LOCUS8145</name>
</gene>
<evidence type="ECO:0000313" key="2">
    <source>
        <dbReference type="EMBL" id="CAF1999100.1"/>
    </source>
</evidence>
<feature type="chain" id="PRO_5032671567" evidence="1">
    <location>
        <begin position="23"/>
        <end position="297"/>
    </location>
</feature>
<sequence length="297" mass="32026">MQFNSILVLLLFMIIFVQTLHGQTCDCRICPDSATVPANSERQIFNSLPCPAGSAAAVSSINVQSTDGSAFEIATKDDPSGATYYVAGSTNSPVTCFKMGSGFNVGGEKSRIYVVMSCLNGIKSCSLRYSIRLICRSVATTPTLKSTPSPTAKTITTGGQTTASLLPLATPNWVGIFNMARRCDTRTCCCPSEQATLSRTTNNHLRAKCQFVGQCPSSSYLDDSIPMPDSFETQIVFLGNPILIKLSQDSNTIELKNPFYPQCSETARRNGAMSTSMINLLLIALLSSLISLKEFLM</sequence>
<organism evidence="2 3">
    <name type="scientific">Rotaria magnacalcarata</name>
    <dbReference type="NCBI Taxonomy" id="392030"/>
    <lineage>
        <taxon>Eukaryota</taxon>
        <taxon>Metazoa</taxon>
        <taxon>Spiralia</taxon>
        <taxon>Gnathifera</taxon>
        <taxon>Rotifera</taxon>
        <taxon>Eurotatoria</taxon>
        <taxon>Bdelloidea</taxon>
        <taxon>Philodinida</taxon>
        <taxon>Philodinidae</taxon>
        <taxon>Rotaria</taxon>
    </lineage>
</organism>